<accession>A0ABW7PTH4</accession>
<evidence type="ECO:0000313" key="2">
    <source>
        <dbReference type="EMBL" id="MFH8133593.1"/>
    </source>
</evidence>
<name>A0ABW7PTH4_9GAMM</name>
<sequence>MSERPDHNKPYPDDNEKHGLPEDAPNAPNPYEEDDLGAGDMGNGEGEIPRKRDDSEDDEKDPWQAK</sequence>
<protein>
    <submittedName>
        <fullName evidence="2">Uncharacterized protein</fullName>
    </submittedName>
</protein>
<feature type="region of interest" description="Disordered" evidence="1">
    <location>
        <begin position="1"/>
        <end position="66"/>
    </location>
</feature>
<evidence type="ECO:0000313" key="3">
    <source>
        <dbReference type="Proteomes" id="UP001611251"/>
    </source>
</evidence>
<reference evidence="2 3" key="1">
    <citation type="submission" date="2024-08" db="EMBL/GenBank/DDBJ databases">
        <title>Pantoea ronii - a newly identified human opportunistic pathogen.</title>
        <authorList>
            <person name="Keidar-Friedman D."/>
            <person name="Sorek N."/>
            <person name="Leshin-Carmel D."/>
            <person name="Tsur A."/>
            <person name="Amsalem M."/>
            <person name="Tolkach D."/>
            <person name="Brosh-Nissimov T."/>
        </authorList>
    </citation>
    <scope>NUCLEOTIDE SEQUENCE [LARGE SCALE GENOMIC DNA]</scope>
    <source>
        <strain evidence="2 3">AA23256</strain>
    </source>
</reference>
<feature type="compositionally biased region" description="Basic and acidic residues" evidence="1">
    <location>
        <begin position="1"/>
        <end position="21"/>
    </location>
</feature>
<dbReference type="Proteomes" id="UP001611251">
    <property type="component" value="Unassembled WGS sequence"/>
</dbReference>
<keyword evidence="3" id="KW-1185">Reference proteome</keyword>
<organism evidence="2 3">
    <name type="scientific">Pantoea osteomyelitidis</name>
    <dbReference type="NCBI Taxonomy" id="3230026"/>
    <lineage>
        <taxon>Bacteria</taxon>
        <taxon>Pseudomonadati</taxon>
        <taxon>Pseudomonadota</taxon>
        <taxon>Gammaproteobacteria</taxon>
        <taxon>Enterobacterales</taxon>
        <taxon>Erwiniaceae</taxon>
        <taxon>Pantoea</taxon>
    </lineage>
</organism>
<dbReference type="RefSeq" id="WP_397212695.1">
    <property type="nucleotide sequence ID" value="NZ_JBGFSN010000004.1"/>
</dbReference>
<evidence type="ECO:0000256" key="1">
    <source>
        <dbReference type="SAM" id="MobiDB-lite"/>
    </source>
</evidence>
<comment type="caution">
    <text evidence="2">The sequence shown here is derived from an EMBL/GenBank/DDBJ whole genome shotgun (WGS) entry which is preliminary data.</text>
</comment>
<gene>
    <name evidence="2" type="ORF">ABU178_05295</name>
</gene>
<dbReference type="EMBL" id="JBGFSN010000004">
    <property type="protein sequence ID" value="MFH8133593.1"/>
    <property type="molecule type" value="Genomic_DNA"/>
</dbReference>
<proteinExistence type="predicted"/>